<dbReference type="PANTHER" id="PTHR18964:SF149">
    <property type="entry name" value="BIFUNCTIONAL UDP-N-ACETYLGLUCOSAMINE 2-EPIMERASE_N-ACETYLMANNOSAMINE KINASE"/>
    <property type="match status" value="1"/>
</dbReference>
<dbReference type="PATRIC" id="fig|285983.3.peg.1526"/>
<dbReference type="Gene3D" id="1.10.10.10">
    <property type="entry name" value="Winged helix-like DNA-binding domain superfamily/Winged helix DNA-binding domain"/>
    <property type="match status" value="1"/>
</dbReference>
<dbReference type="GO" id="GO:0042732">
    <property type="term" value="P:D-xylose metabolic process"/>
    <property type="evidence" value="ECO:0007669"/>
    <property type="project" value="UniProtKB-KW"/>
</dbReference>
<sequence>MNQIIRRGNKDFIKELNRSLVIDEIRLKGPISRTDLSVNTELGLSTITNIISELMNEGLICEVGSGNSNGGRKPVLLTLKGMSKKAIGIKIENTRLLISTSDLNGKLDYKQTILFPQKLTAQDITSLIITEIEKIYELYTGIEFLGIGIAASGLVDSGKLTIIDSPIVGWENIKFKVLEEKFNIPVFLENDANVFTLAHLWRGIGKENHTIIGVTVGIGIGAGIVIDRRIYRGEFGGAGELGHLIIQREGTPCYCGQRGCLEMYASDHYLVSEIARLKSLGADSQLVKYKNINLSSVSREAEAGDYYAKEILIRQGENLGIGLKNMVNLFNPGAIILGMEGLDHSEYLIRGIKRELNTHFFVKHPKQLDLFFSDLGDDAWLIGACALVLDEFFKIPIYK</sequence>
<evidence type="ECO:0000256" key="3">
    <source>
        <dbReference type="ARBA" id="ARBA00022629"/>
    </source>
</evidence>
<reference evidence="4 5" key="1">
    <citation type="submission" date="2015-01" db="EMBL/GenBank/DDBJ databases">
        <title>Draft genome sequences of the supercritical CO2 tolerant bacteria Bacillus subterraneus MITOT1 and Bacillus cereus MIT0214.</title>
        <authorList>
            <person name="Peet K.C."/>
            <person name="Thompson J.R."/>
        </authorList>
    </citation>
    <scope>NUCLEOTIDE SEQUENCE [LARGE SCALE GENOMIC DNA]</scope>
    <source>
        <strain evidence="4 5">MITOT1</strain>
    </source>
</reference>
<dbReference type="Gene3D" id="3.30.420.40">
    <property type="match status" value="2"/>
</dbReference>
<evidence type="ECO:0000313" key="5">
    <source>
        <dbReference type="Proteomes" id="UP000032512"/>
    </source>
</evidence>
<dbReference type="OrthoDB" id="9796533at2"/>
<dbReference type="PROSITE" id="PS01125">
    <property type="entry name" value="ROK"/>
    <property type="match status" value="1"/>
</dbReference>
<comment type="function">
    <text evidence="1">Transcriptional repressor of xylose-utilizing enzymes.</text>
</comment>
<comment type="similarity">
    <text evidence="2">Belongs to the ROK (NagC/XylR) family.</text>
</comment>
<dbReference type="InterPro" id="IPR049874">
    <property type="entry name" value="ROK_cs"/>
</dbReference>
<dbReference type="SUPFAM" id="SSF46785">
    <property type="entry name" value="Winged helix' DNA-binding domain"/>
    <property type="match status" value="1"/>
</dbReference>
<dbReference type="Proteomes" id="UP000032512">
    <property type="component" value="Unassembled WGS sequence"/>
</dbReference>
<dbReference type="AlphaFoldDB" id="A0A0D6Z8X6"/>
<dbReference type="InterPro" id="IPR036390">
    <property type="entry name" value="WH_DNA-bd_sf"/>
</dbReference>
<dbReference type="PANTHER" id="PTHR18964">
    <property type="entry name" value="ROK (REPRESSOR, ORF, KINASE) FAMILY"/>
    <property type="match status" value="1"/>
</dbReference>
<protein>
    <recommendedName>
        <fullName evidence="6">ROK family transcriptional regulator</fullName>
    </recommendedName>
</protein>
<evidence type="ECO:0000256" key="1">
    <source>
        <dbReference type="ARBA" id="ARBA00002486"/>
    </source>
</evidence>
<dbReference type="Pfam" id="PF00480">
    <property type="entry name" value="ROK"/>
    <property type="match status" value="1"/>
</dbReference>
<dbReference type="InterPro" id="IPR036388">
    <property type="entry name" value="WH-like_DNA-bd_sf"/>
</dbReference>
<evidence type="ECO:0008006" key="6">
    <source>
        <dbReference type="Google" id="ProtNLM"/>
    </source>
</evidence>
<comment type="caution">
    <text evidence="4">The sequence shown here is derived from an EMBL/GenBank/DDBJ whole genome shotgun (WGS) entry which is preliminary data.</text>
</comment>
<evidence type="ECO:0000256" key="2">
    <source>
        <dbReference type="ARBA" id="ARBA00006479"/>
    </source>
</evidence>
<keyword evidence="5" id="KW-1185">Reference proteome</keyword>
<accession>A0A0D6Z8X6</accession>
<keyword evidence="3" id="KW-0859">Xylose metabolism</keyword>
<proteinExistence type="inferred from homology"/>
<dbReference type="SUPFAM" id="SSF53067">
    <property type="entry name" value="Actin-like ATPase domain"/>
    <property type="match status" value="1"/>
</dbReference>
<dbReference type="RefSeq" id="WP_044394514.1">
    <property type="nucleotide sequence ID" value="NZ_JXIQ01000105.1"/>
</dbReference>
<organism evidence="4 5">
    <name type="scientific">Mesobacillus subterraneus</name>
    <dbReference type="NCBI Taxonomy" id="285983"/>
    <lineage>
        <taxon>Bacteria</taxon>
        <taxon>Bacillati</taxon>
        <taxon>Bacillota</taxon>
        <taxon>Bacilli</taxon>
        <taxon>Bacillales</taxon>
        <taxon>Bacillaceae</taxon>
        <taxon>Mesobacillus</taxon>
    </lineage>
</organism>
<gene>
    <name evidence="4" type="ORF">UB32_13640</name>
</gene>
<dbReference type="EMBL" id="JXIQ01000105">
    <property type="protein sequence ID" value="KIY21466.1"/>
    <property type="molecule type" value="Genomic_DNA"/>
</dbReference>
<dbReference type="InterPro" id="IPR043129">
    <property type="entry name" value="ATPase_NBD"/>
</dbReference>
<evidence type="ECO:0000313" key="4">
    <source>
        <dbReference type="EMBL" id="KIY21466.1"/>
    </source>
</evidence>
<keyword evidence="3" id="KW-0119">Carbohydrate metabolism</keyword>
<dbReference type="InterPro" id="IPR000600">
    <property type="entry name" value="ROK"/>
</dbReference>
<name>A0A0D6Z8X6_9BACI</name>